<gene>
    <name evidence="1" type="ORF">QAD02_022282</name>
</gene>
<comment type="caution">
    <text evidence="1">The sequence shown here is derived from an EMBL/GenBank/DDBJ whole genome shotgun (WGS) entry which is preliminary data.</text>
</comment>
<accession>A0ACC2PU41</accession>
<dbReference type="EMBL" id="CM056741">
    <property type="protein sequence ID" value="KAJ8686488.1"/>
    <property type="molecule type" value="Genomic_DNA"/>
</dbReference>
<organism evidence="1 2">
    <name type="scientific">Eretmocerus hayati</name>
    <dbReference type="NCBI Taxonomy" id="131215"/>
    <lineage>
        <taxon>Eukaryota</taxon>
        <taxon>Metazoa</taxon>
        <taxon>Ecdysozoa</taxon>
        <taxon>Arthropoda</taxon>
        <taxon>Hexapoda</taxon>
        <taxon>Insecta</taxon>
        <taxon>Pterygota</taxon>
        <taxon>Neoptera</taxon>
        <taxon>Endopterygota</taxon>
        <taxon>Hymenoptera</taxon>
        <taxon>Apocrita</taxon>
        <taxon>Proctotrupomorpha</taxon>
        <taxon>Chalcidoidea</taxon>
        <taxon>Aphelinidae</taxon>
        <taxon>Aphelininae</taxon>
        <taxon>Eretmocerus</taxon>
    </lineage>
</organism>
<name>A0ACC2PU41_9HYME</name>
<protein>
    <submittedName>
        <fullName evidence="1">Uncharacterized protein</fullName>
    </submittedName>
</protein>
<sequence length="155" mass="17234">MTILTTSLAAPLDSLQYQQPEPTRSALLYIGPIVAKFYHDTNQNGYYDGQVLPSASQLPLQLVGLPSNLHVSDPVPLFKRVPLIKHNEIEYSPKRKKAPIIDNDAIIITDSAEDDDQIEIVKGVVGDIRENIKSAPYCGENQTWDMASKECRSII</sequence>
<proteinExistence type="predicted"/>
<dbReference type="Proteomes" id="UP001239111">
    <property type="component" value="Chromosome 1"/>
</dbReference>
<evidence type="ECO:0000313" key="2">
    <source>
        <dbReference type="Proteomes" id="UP001239111"/>
    </source>
</evidence>
<evidence type="ECO:0000313" key="1">
    <source>
        <dbReference type="EMBL" id="KAJ8686488.1"/>
    </source>
</evidence>
<keyword evidence="2" id="KW-1185">Reference proteome</keyword>
<reference evidence="1" key="1">
    <citation type="submission" date="2023-04" db="EMBL/GenBank/DDBJ databases">
        <title>A chromosome-level genome assembly of the parasitoid wasp Eretmocerus hayati.</title>
        <authorList>
            <person name="Zhong Y."/>
            <person name="Liu S."/>
            <person name="Liu Y."/>
        </authorList>
    </citation>
    <scope>NUCLEOTIDE SEQUENCE</scope>
    <source>
        <strain evidence="1">ZJU_SS_LIU_2023</strain>
    </source>
</reference>